<organism evidence="3 4">
    <name type="scientific">Marseilla massiliensis</name>
    <dbReference type="NCBI Taxonomy" id="1841864"/>
    <lineage>
        <taxon>Bacteria</taxon>
        <taxon>Pseudomonadati</taxon>
        <taxon>Bacteroidota</taxon>
        <taxon>Bacteroidia</taxon>
        <taxon>Bacteroidales</taxon>
        <taxon>Prevotellaceae</taxon>
        <taxon>Marseilla</taxon>
    </lineage>
</organism>
<evidence type="ECO:0000256" key="1">
    <source>
        <dbReference type="ARBA" id="ARBA00022676"/>
    </source>
</evidence>
<dbReference type="PANTHER" id="PTHR30160:SF22">
    <property type="entry name" value="LIPOPOLYSACCHARIDE CORE BIOSYNTHESIS PROTEIN"/>
    <property type="match status" value="1"/>
</dbReference>
<accession>A0A938WSQ1</accession>
<reference evidence="3" key="1">
    <citation type="submission" date="2020-08" db="EMBL/GenBank/DDBJ databases">
        <authorList>
            <person name="Cejkova D."/>
            <person name="Kubasova T."/>
            <person name="Jahodarova E."/>
            <person name="Rychlik I."/>
        </authorList>
    </citation>
    <scope>NUCLEOTIDE SEQUENCE</scope>
    <source>
        <strain evidence="3">An824</strain>
    </source>
</reference>
<sequence length="354" mass="39507">MRTEHILIIRFSALGDVAMTVPVIDSLARQYPDVRITMLSRPFARPFFEYMPQNVGFMEADLKNEYYGVKGLNALYRRLTAKNFTAIADFHSVLRSDYLRMRFNIDRYKVSHIDKHRSERKLLVSQSGKRLSPLPTSFDNYVDVLARLGYPVKIDFRSIFPPEGGDMSRLPASFNIAKASGEEWIGIAPFAAHEGKIYPLGLMEKAVRQIINRHPGCRLFLFGGGEKETAALNEWSAKFDRCVNASALLGGIGSELILMSHLDVMISMDSANMHMASIVGTPVVSVWGATHPYAGFMGWGQGMDNVVQADMPCRPCSIFGNKPCLRGDFMCMKSIPPEEIVARVDLVLCGKRAG</sequence>
<dbReference type="CDD" id="cd03789">
    <property type="entry name" value="GT9_LPS_heptosyltransferase"/>
    <property type="match status" value="1"/>
</dbReference>
<gene>
    <name evidence="3" type="ORF">H6A34_11175</name>
</gene>
<protein>
    <submittedName>
        <fullName evidence="3">Glycosyltransferase family 9 protein</fullName>
    </submittedName>
</protein>
<dbReference type="GO" id="GO:0005829">
    <property type="term" value="C:cytosol"/>
    <property type="evidence" value="ECO:0007669"/>
    <property type="project" value="TreeGrafter"/>
</dbReference>
<dbReference type="PANTHER" id="PTHR30160">
    <property type="entry name" value="TETRAACYLDISACCHARIDE 4'-KINASE-RELATED"/>
    <property type="match status" value="1"/>
</dbReference>
<dbReference type="Pfam" id="PF01075">
    <property type="entry name" value="Glyco_transf_9"/>
    <property type="match status" value="1"/>
</dbReference>
<dbReference type="RefSeq" id="WP_021949461.1">
    <property type="nucleotide sequence ID" value="NZ_JACJJG010000080.1"/>
</dbReference>
<dbReference type="EMBL" id="JACJJG010000080">
    <property type="protein sequence ID" value="MBM6674432.1"/>
    <property type="molecule type" value="Genomic_DNA"/>
</dbReference>
<dbReference type="GO" id="GO:0009244">
    <property type="term" value="P:lipopolysaccharide core region biosynthetic process"/>
    <property type="evidence" value="ECO:0007669"/>
    <property type="project" value="TreeGrafter"/>
</dbReference>
<reference evidence="3" key="2">
    <citation type="journal article" date="2021" name="Sci. Rep.">
        <title>The distribution of antibiotic resistance genes in chicken gut microbiota commensals.</title>
        <authorList>
            <person name="Juricova H."/>
            <person name="Matiasovicova J."/>
            <person name="Kubasova T."/>
            <person name="Cejkova D."/>
            <person name="Rychlik I."/>
        </authorList>
    </citation>
    <scope>NUCLEOTIDE SEQUENCE</scope>
    <source>
        <strain evidence="3">An824</strain>
    </source>
</reference>
<proteinExistence type="predicted"/>
<dbReference type="InterPro" id="IPR002201">
    <property type="entry name" value="Glyco_trans_9"/>
</dbReference>
<evidence type="ECO:0000313" key="4">
    <source>
        <dbReference type="Proteomes" id="UP000706891"/>
    </source>
</evidence>
<evidence type="ECO:0000313" key="3">
    <source>
        <dbReference type="EMBL" id="MBM6674432.1"/>
    </source>
</evidence>
<dbReference type="SUPFAM" id="SSF53756">
    <property type="entry name" value="UDP-Glycosyltransferase/glycogen phosphorylase"/>
    <property type="match status" value="1"/>
</dbReference>
<keyword evidence="4" id="KW-1185">Reference proteome</keyword>
<keyword evidence="1" id="KW-0328">Glycosyltransferase</keyword>
<dbReference type="Gene3D" id="3.40.50.2000">
    <property type="entry name" value="Glycogen Phosphorylase B"/>
    <property type="match status" value="2"/>
</dbReference>
<name>A0A938WSQ1_9BACT</name>
<evidence type="ECO:0000256" key="2">
    <source>
        <dbReference type="ARBA" id="ARBA00022679"/>
    </source>
</evidence>
<dbReference type="Proteomes" id="UP000706891">
    <property type="component" value="Unassembled WGS sequence"/>
</dbReference>
<comment type="caution">
    <text evidence="3">The sequence shown here is derived from an EMBL/GenBank/DDBJ whole genome shotgun (WGS) entry which is preliminary data.</text>
</comment>
<keyword evidence="2" id="KW-0808">Transferase</keyword>
<dbReference type="InterPro" id="IPR051199">
    <property type="entry name" value="LPS_LOS_Heptosyltrfase"/>
</dbReference>
<dbReference type="AlphaFoldDB" id="A0A938WSQ1"/>
<dbReference type="GO" id="GO:0008713">
    <property type="term" value="F:ADP-heptose-lipopolysaccharide heptosyltransferase activity"/>
    <property type="evidence" value="ECO:0007669"/>
    <property type="project" value="TreeGrafter"/>
</dbReference>